<dbReference type="PROSITE" id="PS50043">
    <property type="entry name" value="HTH_LUXR_2"/>
    <property type="match status" value="1"/>
</dbReference>
<name>A0A2T1BZ28_9CYAN</name>
<dbReference type="OrthoDB" id="3827286at2"/>
<comment type="caution">
    <text evidence="6">The sequence shown here is derived from an EMBL/GenBank/DDBJ whole genome shotgun (WGS) entry which is preliminary data.</text>
</comment>
<dbReference type="InterPro" id="IPR001789">
    <property type="entry name" value="Sig_transdc_resp-reg_receiver"/>
</dbReference>
<gene>
    <name evidence="6" type="ORF">C7B64_19490</name>
</gene>
<evidence type="ECO:0000256" key="1">
    <source>
        <dbReference type="ARBA" id="ARBA00022553"/>
    </source>
</evidence>
<feature type="domain" description="HTH luxR-type" evidence="4">
    <location>
        <begin position="155"/>
        <end position="220"/>
    </location>
</feature>
<protein>
    <submittedName>
        <fullName evidence="6">DNA-binding response regulator</fullName>
    </submittedName>
</protein>
<dbReference type="Pfam" id="PF00196">
    <property type="entry name" value="GerE"/>
    <property type="match status" value="1"/>
</dbReference>
<dbReference type="InterPro" id="IPR000792">
    <property type="entry name" value="Tscrpt_reg_LuxR_C"/>
</dbReference>
<evidence type="ECO:0000313" key="7">
    <source>
        <dbReference type="Proteomes" id="UP000238762"/>
    </source>
</evidence>
<dbReference type="InterPro" id="IPR016032">
    <property type="entry name" value="Sig_transdc_resp-reg_C-effctor"/>
</dbReference>
<dbReference type="InterPro" id="IPR011006">
    <property type="entry name" value="CheY-like_superfamily"/>
</dbReference>
<dbReference type="PRINTS" id="PR00038">
    <property type="entry name" value="HTHLUXR"/>
</dbReference>
<dbReference type="Gene3D" id="3.40.50.2300">
    <property type="match status" value="1"/>
</dbReference>
<dbReference type="InterPro" id="IPR039420">
    <property type="entry name" value="WalR-like"/>
</dbReference>
<dbReference type="SMART" id="SM00448">
    <property type="entry name" value="REC"/>
    <property type="match status" value="1"/>
</dbReference>
<feature type="modified residue" description="4-aspartylphosphate" evidence="3">
    <location>
        <position position="60"/>
    </location>
</feature>
<dbReference type="Proteomes" id="UP000238762">
    <property type="component" value="Unassembled WGS sequence"/>
</dbReference>
<reference evidence="6 7" key="2">
    <citation type="submission" date="2018-03" db="EMBL/GenBank/DDBJ databases">
        <title>The ancient ancestry and fast evolution of plastids.</title>
        <authorList>
            <person name="Moore K.R."/>
            <person name="Magnabosco C."/>
            <person name="Momper L."/>
            <person name="Gold D.A."/>
            <person name="Bosak T."/>
            <person name="Fournier G.P."/>
        </authorList>
    </citation>
    <scope>NUCLEOTIDE SEQUENCE [LARGE SCALE GENOMIC DNA]</scope>
    <source>
        <strain evidence="6 7">CCAP 1448/3</strain>
    </source>
</reference>
<feature type="domain" description="Response regulatory" evidence="5">
    <location>
        <begin position="9"/>
        <end position="125"/>
    </location>
</feature>
<dbReference type="GO" id="GO:0003677">
    <property type="term" value="F:DNA binding"/>
    <property type="evidence" value="ECO:0007669"/>
    <property type="project" value="UniProtKB-KW"/>
</dbReference>
<sequence>MPNTPEPIRILLVEDDELFRLGLSVRLAQEPTLQIVAEASDGESAIDLACSLPLDIAILDVVLPGIAGVEACRKIKQKRPNLPILILTSHSSTNLIAQLIEAKAQGYCLKGIAAENLILAIRSVAGGASWWDAVATQEIQAAFTPKAIKFSSNSSALSHNPLTKREQEIISLIAAGKSNQEVADILYITTGTVRVHMHAILQKLDVKDRTQAVILALQKGWIDKNL</sequence>
<dbReference type="GO" id="GO:0000160">
    <property type="term" value="P:phosphorelay signal transduction system"/>
    <property type="evidence" value="ECO:0007669"/>
    <property type="project" value="InterPro"/>
</dbReference>
<dbReference type="PROSITE" id="PS50110">
    <property type="entry name" value="RESPONSE_REGULATORY"/>
    <property type="match status" value="1"/>
</dbReference>
<reference evidence="6 7" key="1">
    <citation type="submission" date="2018-02" db="EMBL/GenBank/DDBJ databases">
        <authorList>
            <person name="Cohen D.B."/>
            <person name="Kent A.D."/>
        </authorList>
    </citation>
    <scope>NUCLEOTIDE SEQUENCE [LARGE SCALE GENOMIC DNA]</scope>
    <source>
        <strain evidence="6 7">CCAP 1448/3</strain>
    </source>
</reference>
<evidence type="ECO:0000259" key="5">
    <source>
        <dbReference type="PROSITE" id="PS50110"/>
    </source>
</evidence>
<dbReference type="SUPFAM" id="SSF46894">
    <property type="entry name" value="C-terminal effector domain of the bipartite response regulators"/>
    <property type="match status" value="1"/>
</dbReference>
<dbReference type="CDD" id="cd06170">
    <property type="entry name" value="LuxR_C_like"/>
    <property type="match status" value="1"/>
</dbReference>
<evidence type="ECO:0000313" key="6">
    <source>
        <dbReference type="EMBL" id="PSB01204.1"/>
    </source>
</evidence>
<dbReference type="CDD" id="cd17535">
    <property type="entry name" value="REC_NarL-like"/>
    <property type="match status" value="1"/>
</dbReference>
<keyword evidence="2 6" id="KW-0238">DNA-binding</keyword>
<dbReference type="PANTHER" id="PTHR43214">
    <property type="entry name" value="TWO-COMPONENT RESPONSE REGULATOR"/>
    <property type="match status" value="1"/>
</dbReference>
<dbReference type="GO" id="GO:0006355">
    <property type="term" value="P:regulation of DNA-templated transcription"/>
    <property type="evidence" value="ECO:0007669"/>
    <property type="project" value="InterPro"/>
</dbReference>
<dbReference type="SMART" id="SM00421">
    <property type="entry name" value="HTH_LUXR"/>
    <property type="match status" value="1"/>
</dbReference>
<keyword evidence="1 3" id="KW-0597">Phosphoprotein</keyword>
<dbReference type="InterPro" id="IPR058245">
    <property type="entry name" value="NreC/VraR/RcsB-like_REC"/>
</dbReference>
<dbReference type="Pfam" id="PF00072">
    <property type="entry name" value="Response_reg"/>
    <property type="match status" value="1"/>
</dbReference>
<dbReference type="AlphaFoldDB" id="A0A2T1BZ28"/>
<evidence type="ECO:0000256" key="3">
    <source>
        <dbReference type="PROSITE-ProRule" id="PRU00169"/>
    </source>
</evidence>
<accession>A0A2T1BZ28</accession>
<keyword evidence="7" id="KW-1185">Reference proteome</keyword>
<evidence type="ECO:0000259" key="4">
    <source>
        <dbReference type="PROSITE" id="PS50043"/>
    </source>
</evidence>
<evidence type="ECO:0000256" key="2">
    <source>
        <dbReference type="ARBA" id="ARBA00023125"/>
    </source>
</evidence>
<dbReference type="PROSITE" id="PS00622">
    <property type="entry name" value="HTH_LUXR_1"/>
    <property type="match status" value="1"/>
</dbReference>
<proteinExistence type="predicted"/>
<organism evidence="6 7">
    <name type="scientific">Merismopedia glauca CCAP 1448/3</name>
    <dbReference type="NCBI Taxonomy" id="1296344"/>
    <lineage>
        <taxon>Bacteria</taxon>
        <taxon>Bacillati</taxon>
        <taxon>Cyanobacteriota</taxon>
        <taxon>Cyanophyceae</taxon>
        <taxon>Synechococcales</taxon>
        <taxon>Merismopediaceae</taxon>
        <taxon>Merismopedia</taxon>
    </lineage>
</organism>
<dbReference type="SUPFAM" id="SSF52172">
    <property type="entry name" value="CheY-like"/>
    <property type="match status" value="1"/>
</dbReference>
<dbReference type="RefSeq" id="WP_106290483.1">
    <property type="nucleotide sequence ID" value="NZ_CAWNTC010000156.1"/>
</dbReference>
<dbReference type="EMBL" id="PVWJ01000123">
    <property type="protein sequence ID" value="PSB01204.1"/>
    <property type="molecule type" value="Genomic_DNA"/>
</dbReference>